<reference evidence="1" key="1">
    <citation type="submission" date="2021-03" db="EMBL/GenBank/DDBJ databases">
        <title>Plesiomonas shigelloides zfcc0051, isolated from zebrafish feces.</title>
        <authorList>
            <person name="Vanderhoek Z."/>
            <person name="Gaulke C."/>
        </authorList>
    </citation>
    <scope>NUCLEOTIDE SEQUENCE</scope>
    <source>
        <strain evidence="1">Zfcc0051</strain>
    </source>
</reference>
<dbReference type="AlphaFoldDB" id="A0A8E0W5E1"/>
<gene>
    <name evidence="1" type="ORF">J2R62_05745</name>
</gene>
<dbReference type="SUPFAM" id="SSF47413">
    <property type="entry name" value="lambda repressor-like DNA-binding domains"/>
    <property type="match status" value="1"/>
</dbReference>
<proteinExistence type="predicted"/>
<protein>
    <recommendedName>
        <fullName evidence="3">Helix-turn-helix domain-containing protein</fullName>
    </recommendedName>
</protein>
<dbReference type="Proteomes" id="UP000664658">
    <property type="component" value="Unassembled WGS sequence"/>
</dbReference>
<accession>A0A8E0W5E1</accession>
<name>A0A8E0W5E1_PLESH</name>
<dbReference type="EMBL" id="JAFNAA010000004">
    <property type="protein sequence ID" value="MBO1107728.1"/>
    <property type="molecule type" value="Genomic_DNA"/>
</dbReference>
<evidence type="ECO:0008006" key="3">
    <source>
        <dbReference type="Google" id="ProtNLM"/>
    </source>
</evidence>
<sequence length="84" mass="9657">MNKLTVETLVESFGGVSKAAERFNVTRTAVLKWRTRGVPEYVALLCHLSPCVDYTFRPQDYGREQFPLLLDKDHQPTLKMEEAN</sequence>
<dbReference type="GO" id="GO:0003677">
    <property type="term" value="F:DNA binding"/>
    <property type="evidence" value="ECO:0007669"/>
    <property type="project" value="InterPro"/>
</dbReference>
<comment type="caution">
    <text evidence="1">The sequence shown here is derived from an EMBL/GenBank/DDBJ whole genome shotgun (WGS) entry which is preliminary data.</text>
</comment>
<dbReference type="InterPro" id="IPR010982">
    <property type="entry name" value="Lambda_DNA-bd_dom_sf"/>
</dbReference>
<evidence type="ECO:0000313" key="1">
    <source>
        <dbReference type="EMBL" id="MBO1107728.1"/>
    </source>
</evidence>
<dbReference type="RefSeq" id="WP_139800029.1">
    <property type="nucleotide sequence ID" value="NZ_CP050969.1"/>
</dbReference>
<organism evidence="1 2">
    <name type="scientific">Plesiomonas shigelloides</name>
    <name type="common">Aeromonas shigelloides</name>
    <dbReference type="NCBI Taxonomy" id="703"/>
    <lineage>
        <taxon>Bacteria</taxon>
        <taxon>Pseudomonadati</taxon>
        <taxon>Pseudomonadota</taxon>
        <taxon>Gammaproteobacteria</taxon>
        <taxon>Enterobacterales</taxon>
        <taxon>Enterobacteriaceae</taxon>
        <taxon>Plesiomonas</taxon>
    </lineage>
</organism>
<dbReference type="Gene3D" id="1.10.260.40">
    <property type="entry name" value="lambda repressor-like DNA-binding domains"/>
    <property type="match status" value="1"/>
</dbReference>
<evidence type="ECO:0000313" key="2">
    <source>
        <dbReference type="Proteomes" id="UP000664658"/>
    </source>
</evidence>